<keyword evidence="5 8" id="KW-0812">Transmembrane</keyword>
<name>A0ABV1FIK4_9FIRM</name>
<keyword evidence="3" id="KW-1003">Cell membrane</keyword>
<feature type="transmembrane region" description="Helical" evidence="8">
    <location>
        <begin position="290"/>
        <end position="309"/>
    </location>
</feature>
<evidence type="ECO:0000313" key="10">
    <source>
        <dbReference type="Proteomes" id="UP001438008"/>
    </source>
</evidence>
<dbReference type="InterPro" id="IPR001851">
    <property type="entry name" value="ABC_transp_permease"/>
</dbReference>
<sequence>MTKEKGIKFDLVFFKKNIALILFLVLLVFNIVATNNFLSWITFNNFFKQVSRVCLVSLGMSLVIATGGIDISVGSAMALGSVLAALGIVHQSPALIIFSILLVVAFGCLAGVAVSKLAILPMVATLALRYIMRGMAKGISGAANVTYTAPNLTKLFTQPIFGHIPVHFFIVIIAVAVVYILVNKMKLGARIEAYGNNPVAARNCGINTVKIVIFCYAITGALAWAAGMLEAVVVSSAHPSTIGTDMEIDAIAATLIGGTPIDGGYPNIIGTVCGTFVLQLITMMCNMNNVSYPVTLMLKACIVLAALYFHGIGKRSK</sequence>
<feature type="transmembrane region" description="Helical" evidence="8">
    <location>
        <begin position="63"/>
        <end position="88"/>
    </location>
</feature>
<proteinExistence type="predicted"/>
<dbReference type="PANTHER" id="PTHR32196">
    <property type="entry name" value="ABC TRANSPORTER PERMEASE PROTEIN YPHD-RELATED-RELATED"/>
    <property type="match status" value="1"/>
</dbReference>
<organism evidence="9 10">
    <name type="scientific">Laedolimicola intestinihominis</name>
    <dbReference type="NCBI Taxonomy" id="3133166"/>
    <lineage>
        <taxon>Bacteria</taxon>
        <taxon>Bacillati</taxon>
        <taxon>Bacillota</taxon>
        <taxon>Clostridia</taxon>
        <taxon>Lachnospirales</taxon>
        <taxon>Lachnospiraceae</taxon>
        <taxon>Laedolimicola</taxon>
    </lineage>
</organism>
<keyword evidence="4" id="KW-0997">Cell inner membrane</keyword>
<feature type="transmembrane region" description="Helical" evidence="8">
    <location>
        <begin position="211"/>
        <end position="229"/>
    </location>
</feature>
<accession>A0ABV1FIK4</accession>
<evidence type="ECO:0000256" key="7">
    <source>
        <dbReference type="ARBA" id="ARBA00023136"/>
    </source>
</evidence>
<keyword evidence="2" id="KW-0813">Transport</keyword>
<feature type="transmembrane region" description="Helical" evidence="8">
    <location>
        <begin position="20"/>
        <end position="43"/>
    </location>
</feature>
<gene>
    <name evidence="9" type="ORF">WMO29_10415</name>
</gene>
<reference evidence="9 10" key="1">
    <citation type="submission" date="2024-03" db="EMBL/GenBank/DDBJ databases">
        <title>Human intestinal bacterial collection.</title>
        <authorList>
            <person name="Pauvert C."/>
            <person name="Hitch T.C.A."/>
            <person name="Clavel T."/>
        </authorList>
    </citation>
    <scope>NUCLEOTIDE SEQUENCE [LARGE SCALE GENOMIC DNA]</scope>
    <source>
        <strain evidence="9 10">CLA-AA-H132</strain>
    </source>
</reference>
<evidence type="ECO:0000256" key="5">
    <source>
        <dbReference type="ARBA" id="ARBA00022692"/>
    </source>
</evidence>
<keyword evidence="6 8" id="KW-1133">Transmembrane helix</keyword>
<dbReference type="Pfam" id="PF02653">
    <property type="entry name" value="BPD_transp_2"/>
    <property type="match status" value="1"/>
</dbReference>
<evidence type="ECO:0000256" key="1">
    <source>
        <dbReference type="ARBA" id="ARBA00004651"/>
    </source>
</evidence>
<evidence type="ECO:0000256" key="2">
    <source>
        <dbReference type="ARBA" id="ARBA00022448"/>
    </source>
</evidence>
<evidence type="ECO:0000256" key="3">
    <source>
        <dbReference type="ARBA" id="ARBA00022475"/>
    </source>
</evidence>
<dbReference type="RefSeq" id="WP_178039344.1">
    <property type="nucleotide sequence ID" value="NZ_JBBMFE010000009.1"/>
</dbReference>
<evidence type="ECO:0000256" key="8">
    <source>
        <dbReference type="SAM" id="Phobius"/>
    </source>
</evidence>
<dbReference type="Proteomes" id="UP001438008">
    <property type="component" value="Unassembled WGS sequence"/>
</dbReference>
<comment type="subcellular location">
    <subcellularLocation>
        <location evidence="1">Cell membrane</location>
        <topology evidence="1">Multi-pass membrane protein</topology>
    </subcellularLocation>
</comment>
<evidence type="ECO:0000256" key="4">
    <source>
        <dbReference type="ARBA" id="ARBA00022519"/>
    </source>
</evidence>
<evidence type="ECO:0000256" key="6">
    <source>
        <dbReference type="ARBA" id="ARBA00022989"/>
    </source>
</evidence>
<feature type="transmembrane region" description="Helical" evidence="8">
    <location>
        <begin position="95"/>
        <end position="119"/>
    </location>
</feature>
<dbReference type="EMBL" id="JBBMFE010000009">
    <property type="protein sequence ID" value="MEQ2472896.1"/>
    <property type="molecule type" value="Genomic_DNA"/>
</dbReference>
<keyword evidence="7 8" id="KW-0472">Membrane</keyword>
<dbReference type="PANTHER" id="PTHR32196:SF21">
    <property type="entry name" value="ABC TRANSPORTER PERMEASE PROTEIN YPHD-RELATED"/>
    <property type="match status" value="1"/>
</dbReference>
<keyword evidence="10" id="KW-1185">Reference proteome</keyword>
<dbReference type="CDD" id="cd06579">
    <property type="entry name" value="TM_PBP1_transp_AraH_like"/>
    <property type="match status" value="1"/>
</dbReference>
<comment type="caution">
    <text evidence="9">The sequence shown here is derived from an EMBL/GenBank/DDBJ whole genome shotgun (WGS) entry which is preliminary data.</text>
</comment>
<evidence type="ECO:0000313" key="9">
    <source>
        <dbReference type="EMBL" id="MEQ2472896.1"/>
    </source>
</evidence>
<feature type="transmembrane region" description="Helical" evidence="8">
    <location>
        <begin position="160"/>
        <end position="182"/>
    </location>
</feature>
<protein>
    <submittedName>
        <fullName evidence="9">ABC transporter permease</fullName>
    </submittedName>
</protein>